<protein>
    <submittedName>
        <fullName evidence="1">Uncharacterized protein</fullName>
    </submittedName>
</protein>
<organism evidence="1 2">
    <name type="scientific">Popillia japonica</name>
    <name type="common">Japanese beetle</name>
    <dbReference type="NCBI Taxonomy" id="7064"/>
    <lineage>
        <taxon>Eukaryota</taxon>
        <taxon>Metazoa</taxon>
        <taxon>Ecdysozoa</taxon>
        <taxon>Arthropoda</taxon>
        <taxon>Hexapoda</taxon>
        <taxon>Insecta</taxon>
        <taxon>Pterygota</taxon>
        <taxon>Neoptera</taxon>
        <taxon>Endopterygota</taxon>
        <taxon>Coleoptera</taxon>
        <taxon>Polyphaga</taxon>
        <taxon>Scarabaeiformia</taxon>
        <taxon>Scarabaeidae</taxon>
        <taxon>Rutelinae</taxon>
        <taxon>Popillia</taxon>
    </lineage>
</organism>
<comment type="caution">
    <text evidence="1">The sequence shown here is derived from an EMBL/GenBank/DDBJ whole genome shotgun (WGS) entry which is preliminary data.</text>
</comment>
<name>A0AAW1JT35_POPJA</name>
<evidence type="ECO:0000313" key="2">
    <source>
        <dbReference type="Proteomes" id="UP001458880"/>
    </source>
</evidence>
<proteinExistence type="predicted"/>
<keyword evidence="2" id="KW-1185">Reference proteome</keyword>
<dbReference type="Proteomes" id="UP001458880">
    <property type="component" value="Unassembled WGS sequence"/>
</dbReference>
<gene>
    <name evidence="1" type="ORF">QE152_g27666</name>
</gene>
<dbReference type="EMBL" id="JASPKY010000344">
    <property type="protein sequence ID" value="KAK9707688.1"/>
    <property type="molecule type" value="Genomic_DNA"/>
</dbReference>
<reference evidence="1 2" key="1">
    <citation type="journal article" date="2024" name="BMC Genomics">
        <title>De novo assembly and annotation of Popillia japonica's genome with initial clues to its potential as an invasive pest.</title>
        <authorList>
            <person name="Cucini C."/>
            <person name="Boschi S."/>
            <person name="Funari R."/>
            <person name="Cardaioli E."/>
            <person name="Iannotti N."/>
            <person name="Marturano G."/>
            <person name="Paoli F."/>
            <person name="Bruttini M."/>
            <person name="Carapelli A."/>
            <person name="Frati F."/>
            <person name="Nardi F."/>
        </authorList>
    </citation>
    <scope>NUCLEOTIDE SEQUENCE [LARGE SCALE GENOMIC DNA]</scope>
    <source>
        <strain evidence="1">DMR45628</strain>
    </source>
</reference>
<accession>A0AAW1JT35</accession>
<sequence>MLDHINRTPCISVFFCDFRLGESNNVTGLKNEHVHQSSAVSDDSELDCCERPDDVLEIIPSNSFAGLRVTGKTGDDQRCGAPPRGSFSATSKKTTIEGLVEMYHKVGISYIAVKYLLPLSTIHRRHLFRYYEKVVEEKADKDLEDEVEILPNGTTEANRGGINDVCKPYKQELHPEKNGTTEANRESDLINICCIMKVSFILMASPEKTLNIIAPNISITNLLSVCQICGTPLCKKHFLDIKGITRNKSIGNDKTIPK</sequence>
<dbReference type="AlphaFoldDB" id="A0AAW1JT35"/>
<evidence type="ECO:0000313" key="1">
    <source>
        <dbReference type="EMBL" id="KAK9707688.1"/>
    </source>
</evidence>